<protein>
    <submittedName>
        <fullName evidence="1">Uncharacterized protein</fullName>
    </submittedName>
</protein>
<dbReference type="AlphaFoldDB" id="A0A3B0S381"/>
<sequence length="41" mass="4582">FWGGLQGVITQAVLNRIKLKPAERRDFFDLAARRLAAALKA</sequence>
<feature type="non-terminal residue" evidence="1">
    <location>
        <position position="1"/>
    </location>
</feature>
<accession>A0A3B0S381</accession>
<dbReference type="EMBL" id="UOEH01000231">
    <property type="protein sequence ID" value="VAV97621.1"/>
    <property type="molecule type" value="Genomic_DNA"/>
</dbReference>
<organism evidence="1">
    <name type="scientific">hydrothermal vent metagenome</name>
    <dbReference type="NCBI Taxonomy" id="652676"/>
    <lineage>
        <taxon>unclassified sequences</taxon>
        <taxon>metagenomes</taxon>
        <taxon>ecological metagenomes</taxon>
    </lineage>
</organism>
<evidence type="ECO:0000313" key="1">
    <source>
        <dbReference type="EMBL" id="VAV97621.1"/>
    </source>
</evidence>
<name>A0A3B0S381_9ZZZZ</name>
<gene>
    <name evidence="1" type="ORF">MNBD_ALPHA05-2322</name>
</gene>
<reference evidence="1" key="1">
    <citation type="submission" date="2018-06" db="EMBL/GenBank/DDBJ databases">
        <authorList>
            <person name="Zhirakovskaya E."/>
        </authorList>
    </citation>
    <scope>NUCLEOTIDE SEQUENCE</scope>
</reference>
<proteinExistence type="predicted"/>